<dbReference type="InterPro" id="IPR010987">
    <property type="entry name" value="Glutathione-S-Trfase_C-like"/>
</dbReference>
<dbReference type="EC" id="2.5.1.18" evidence="1"/>
<name>A0A540K8M2_MALBA</name>
<sequence>MYCLKILMEETWLDGQKTIESVLETLKILEEQGLGDKKFFGGDGSNLVDITHGWLALWFEAIEEMVGVKLLEPSTLPRLHAWVQNFKQVPVIRDNLPDYQKLVAHMKRVREMLVPQA</sequence>
<comment type="subcellular location">
    <subcellularLocation>
        <location evidence="1">Cytoplasm</location>
        <location evidence="1">Cytosol</location>
    </subcellularLocation>
</comment>
<dbReference type="SUPFAM" id="SSF47616">
    <property type="entry name" value="GST C-terminal domain-like"/>
    <property type="match status" value="1"/>
</dbReference>
<dbReference type="InterPro" id="IPR045073">
    <property type="entry name" value="Omega/Tau-like"/>
</dbReference>
<dbReference type="Gene3D" id="1.20.1050.10">
    <property type="match status" value="1"/>
</dbReference>
<accession>A0A540K8M2</accession>
<comment type="caution">
    <text evidence="3">The sequence shown here is derived from an EMBL/GenBank/DDBJ whole genome shotgun (WGS) entry which is preliminary data.</text>
</comment>
<evidence type="ECO:0000313" key="4">
    <source>
        <dbReference type="Proteomes" id="UP000315295"/>
    </source>
</evidence>
<reference evidence="3 4" key="1">
    <citation type="journal article" date="2019" name="G3 (Bethesda)">
        <title>Sequencing of a Wild Apple (Malus baccata) Genome Unravels the Differences Between Cultivated and Wild Apple Species Regarding Disease Resistance and Cold Tolerance.</title>
        <authorList>
            <person name="Chen X."/>
        </authorList>
    </citation>
    <scope>NUCLEOTIDE SEQUENCE [LARGE SCALE GENOMIC DNA]</scope>
    <source>
        <strain evidence="4">cv. Shandingzi</strain>
        <tissue evidence="3">Leaves</tissue>
    </source>
</reference>
<comment type="catalytic activity">
    <reaction evidence="1">
        <text>RX + glutathione = an S-substituted glutathione + a halide anion + H(+)</text>
        <dbReference type="Rhea" id="RHEA:16437"/>
        <dbReference type="ChEBI" id="CHEBI:15378"/>
        <dbReference type="ChEBI" id="CHEBI:16042"/>
        <dbReference type="ChEBI" id="CHEBI:17792"/>
        <dbReference type="ChEBI" id="CHEBI:57925"/>
        <dbReference type="ChEBI" id="CHEBI:90779"/>
        <dbReference type="EC" id="2.5.1.18"/>
    </reaction>
</comment>
<dbReference type="PROSITE" id="PS50405">
    <property type="entry name" value="GST_CTER"/>
    <property type="match status" value="1"/>
</dbReference>
<keyword evidence="1" id="KW-0963">Cytoplasm</keyword>
<dbReference type="Proteomes" id="UP000315295">
    <property type="component" value="Unassembled WGS sequence"/>
</dbReference>
<dbReference type="EMBL" id="VIEB01001759">
    <property type="protein sequence ID" value="TQD70553.1"/>
    <property type="molecule type" value="Genomic_DNA"/>
</dbReference>
<dbReference type="GO" id="GO:0004364">
    <property type="term" value="F:glutathione transferase activity"/>
    <property type="evidence" value="ECO:0007669"/>
    <property type="project" value="InterPro"/>
</dbReference>
<keyword evidence="4" id="KW-1185">Reference proteome</keyword>
<dbReference type="Pfam" id="PF25907">
    <property type="entry name" value="DUF7962"/>
    <property type="match status" value="1"/>
</dbReference>
<dbReference type="InterPro" id="IPR058268">
    <property type="entry name" value="DUF7962"/>
</dbReference>
<protein>
    <recommendedName>
        <fullName evidence="1">Glutathione S-transferase</fullName>
        <ecNumber evidence="1">2.5.1.18</ecNumber>
    </recommendedName>
</protein>
<dbReference type="STRING" id="106549.A0A540K8M2"/>
<gene>
    <name evidence="3" type="ORF">C1H46_043914</name>
</gene>
<dbReference type="InterPro" id="IPR036282">
    <property type="entry name" value="Glutathione-S-Trfase_C_sf"/>
</dbReference>
<dbReference type="CDD" id="cd03185">
    <property type="entry name" value="GST_C_Tau"/>
    <property type="match status" value="1"/>
</dbReference>
<dbReference type="InterPro" id="IPR045074">
    <property type="entry name" value="GST_C_Tau"/>
</dbReference>
<proteinExistence type="inferred from homology"/>
<dbReference type="PANTHER" id="PTHR11260">
    <property type="entry name" value="GLUTATHIONE S-TRANSFERASE, GST, SUPERFAMILY, GST DOMAIN CONTAINING"/>
    <property type="match status" value="1"/>
</dbReference>
<organism evidence="3 4">
    <name type="scientific">Malus baccata</name>
    <name type="common">Siberian crab apple</name>
    <name type="synonym">Pyrus baccata</name>
    <dbReference type="NCBI Taxonomy" id="106549"/>
    <lineage>
        <taxon>Eukaryota</taxon>
        <taxon>Viridiplantae</taxon>
        <taxon>Streptophyta</taxon>
        <taxon>Embryophyta</taxon>
        <taxon>Tracheophyta</taxon>
        <taxon>Spermatophyta</taxon>
        <taxon>Magnoliopsida</taxon>
        <taxon>eudicotyledons</taxon>
        <taxon>Gunneridae</taxon>
        <taxon>Pentapetalae</taxon>
        <taxon>rosids</taxon>
        <taxon>fabids</taxon>
        <taxon>Rosales</taxon>
        <taxon>Rosaceae</taxon>
        <taxon>Amygdaloideae</taxon>
        <taxon>Maleae</taxon>
        <taxon>Malus</taxon>
    </lineage>
</organism>
<evidence type="ECO:0000313" key="3">
    <source>
        <dbReference type="EMBL" id="TQD70553.1"/>
    </source>
</evidence>
<keyword evidence="1" id="KW-0808">Transferase</keyword>
<dbReference type="AlphaFoldDB" id="A0A540K8M2"/>
<evidence type="ECO:0000256" key="1">
    <source>
        <dbReference type="RuleBase" id="RU369102"/>
    </source>
</evidence>
<dbReference type="GO" id="GO:0006749">
    <property type="term" value="P:glutathione metabolic process"/>
    <property type="evidence" value="ECO:0007669"/>
    <property type="project" value="InterPro"/>
</dbReference>
<feature type="domain" description="GST C-terminal" evidence="2">
    <location>
        <begin position="1"/>
        <end position="109"/>
    </location>
</feature>
<comment type="similarity">
    <text evidence="1">Belongs to the GST superfamily.</text>
</comment>
<dbReference type="PANTHER" id="PTHR11260:SF765">
    <property type="entry name" value="GLUTATHIONE TRANSFERASE"/>
    <property type="match status" value="1"/>
</dbReference>
<evidence type="ECO:0000259" key="2">
    <source>
        <dbReference type="PROSITE" id="PS50405"/>
    </source>
</evidence>
<dbReference type="GO" id="GO:0005737">
    <property type="term" value="C:cytoplasm"/>
    <property type="evidence" value="ECO:0007669"/>
    <property type="project" value="TreeGrafter"/>
</dbReference>
<comment type="function">
    <text evidence="1">Is involved in the conjugation of reduced glutathione to a wide number of exogenous and endogenous hydrophobic electrophiles.</text>
</comment>